<feature type="chain" id="PRO_5020210529" description="AAA+ family ATPase" evidence="2">
    <location>
        <begin position="21"/>
        <end position="117"/>
    </location>
</feature>
<keyword evidence="2" id="KW-0732">Signal</keyword>
<protein>
    <recommendedName>
        <fullName evidence="5">AAA+ family ATPase</fullName>
    </recommendedName>
</protein>
<reference evidence="3 4" key="1">
    <citation type="submission" date="2019-03" db="EMBL/GenBank/DDBJ databases">
        <title>Genomic Encyclopedia of Type Strains, Phase IV (KMG-IV): sequencing the most valuable type-strain genomes for metagenomic binning, comparative biology and taxonomic classification.</title>
        <authorList>
            <person name="Goeker M."/>
        </authorList>
    </citation>
    <scope>NUCLEOTIDE SEQUENCE [LARGE SCALE GENOMIC DNA]</scope>
    <source>
        <strain evidence="3 4">DSM 18063</strain>
    </source>
</reference>
<keyword evidence="4" id="KW-1185">Reference proteome</keyword>
<evidence type="ECO:0008006" key="5">
    <source>
        <dbReference type="Google" id="ProtNLM"/>
    </source>
</evidence>
<evidence type="ECO:0000313" key="3">
    <source>
        <dbReference type="EMBL" id="TCP44041.1"/>
    </source>
</evidence>
<gene>
    <name evidence="3" type="ORF">EV662_101127</name>
</gene>
<accession>A0A4R2QAW0</accession>
<evidence type="ECO:0000256" key="2">
    <source>
        <dbReference type="SAM" id="SignalP"/>
    </source>
</evidence>
<dbReference type="OrthoDB" id="7308154at2"/>
<sequence>MMRVPALILAATLALGPAAAQDPAPAPAPDGDMREGIDLLGEGMRLFFRGLGDELEPALRDLAETMQPAMKKLLEIVDDFDAYDLPERLPNGDIIIRRKPDAPPLETAPEPGAEIEI</sequence>
<dbReference type="RefSeq" id="WP_132460196.1">
    <property type="nucleotide sequence ID" value="NZ_SLXP01000001.1"/>
</dbReference>
<evidence type="ECO:0000256" key="1">
    <source>
        <dbReference type="SAM" id="MobiDB-lite"/>
    </source>
</evidence>
<organism evidence="3 4">
    <name type="scientific">Rhodovulum marinum</name>
    <dbReference type="NCBI Taxonomy" id="320662"/>
    <lineage>
        <taxon>Bacteria</taxon>
        <taxon>Pseudomonadati</taxon>
        <taxon>Pseudomonadota</taxon>
        <taxon>Alphaproteobacteria</taxon>
        <taxon>Rhodobacterales</taxon>
        <taxon>Paracoccaceae</taxon>
        <taxon>Rhodovulum</taxon>
    </lineage>
</organism>
<feature type="signal peptide" evidence="2">
    <location>
        <begin position="1"/>
        <end position="20"/>
    </location>
</feature>
<dbReference type="EMBL" id="SLXP01000001">
    <property type="protein sequence ID" value="TCP44041.1"/>
    <property type="molecule type" value="Genomic_DNA"/>
</dbReference>
<proteinExistence type="predicted"/>
<evidence type="ECO:0000313" key="4">
    <source>
        <dbReference type="Proteomes" id="UP000294835"/>
    </source>
</evidence>
<comment type="caution">
    <text evidence="3">The sequence shown here is derived from an EMBL/GenBank/DDBJ whole genome shotgun (WGS) entry which is preliminary data.</text>
</comment>
<feature type="region of interest" description="Disordered" evidence="1">
    <location>
        <begin position="95"/>
        <end position="117"/>
    </location>
</feature>
<name>A0A4R2QAW0_9RHOB</name>
<dbReference type="Proteomes" id="UP000294835">
    <property type="component" value="Unassembled WGS sequence"/>
</dbReference>
<dbReference type="AlphaFoldDB" id="A0A4R2QAW0"/>